<accession>A0A9C7V8P3</accession>
<protein>
    <recommendedName>
        <fullName evidence="4">DUF2531 family protein</fullName>
    </recommendedName>
</protein>
<evidence type="ECO:0000256" key="1">
    <source>
        <dbReference type="SAM" id="MobiDB-lite"/>
    </source>
</evidence>
<reference evidence="2 3" key="1">
    <citation type="journal article" date="2018" name="Nat. Biotechnol.">
        <title>A standardized bacterial taxonomy based on genome phylogeny substantially revises the tree of life.</title>
        <authorList>
            <person name="Parks D.H."/>
            <person name="Chuvochina M."/>
            <person name="Waite D.W."/>
            <person name="Rinke C."/>
            <person name="Skarshewski A."/>
            <person name="Chaumeil P.A."/>
            <person name="Hugenholtz P."/>
        </authorList>
    </citation>
    <scope>NUCLEOTIDE SEQUENCE [LARGE SCALE GENOMIC DNA]</scope>
    <source>
        <strain evidence="2">UBA11264</strain>
    </source>
</reference>
<feature type="region of interest" description="Disordered" evidence="1">
    <location>
        <begin position="95"/>
        <end position="122"/>
    </location>
</feature>
<dbReference type="EMBL" id="DPSM01000023">
    <property type="protein sequence ID" value="HCK01770.1"/>
    <property type="molecule type" value="Genomic_DNA"/>
</dbReference>
<dbReference type="AlphaFoldDB" id="A0A9C7V8P3"/>
<evidence type="ECO:0008006" key="4">
    <source>
        <dbReference type="Google" id="ProtNLM"/>
    </source>
</evidence>
<proteinExistence type="predicted"/>
<sequence>MNKRSGYWLLLLPLGLMAQPRDPFSPLPIPGCVSATESLVGWKLKGTLGQGALRHAWVITPTGQWLRLASHQTLLAGRWQVEQVQAKRLTLKREEGDGDTECPAAENTAVLVLGTPHKEEKE</sequence>
<comment type="caution">
    <text evidence="2">The sequence shown here is derived from an EMBL/GenBank/DDBJ whole genome shotgun (WGS) entry which is preliminary data.</text>
</comment>
<evidence type="ECO:0000313" key="3">
    <source>
        <dbReference type="Proteomes" id="UP000262210"/>
    </source>
</evidence>
<name>A0A9C7V8P3_9GAMM</name>
<evidence type="ECO:0000313" key="2">
    <source>
        <dbReference type="EMBL" id="HCK01770.1"/>
    </source>
</evidence>
<dbReference type="Proteomes" id="UP000262210">
    <property type="component" value="Unassembled WGS sequence"/>
</dbReference>
<dbReference type="RefSeq" id="WP_278431623.1">
    <property type="nucleotide sequence ID" value="NZ_DPSM01000023.1"/>
</dbReference>
<gene>
    <name evidence="2" type="ORF">DHV72_17375</name>
</gene>
<organism evidence="2 3">
    <name type="scientific">Serratia grimesii</name>
    <dbReference type="NCBI Taxonomy" id="82995"/>
    <lineage>
        <taxon>Bacteria</taxon>
        <taxon>Pseudomonadati</taxon>
        <taxon>Pseudomonadota</taxon>
        <taxon>Gammaproteobacteria</taxon>
        <taxon>Enterobacterales</taxon>
        <taxon>Yersiniaceae</taxon>
        <taxon>Serratia</taxon>
    </lineage>
</organism>